<keyword evidence="12" id="KW-0275">Fatty acid biosynthesis</keyword>
<evidence type="ECO:0000256" key="3">
    <source>
        <dbReference type="ARBA" id="ARBA00022450"/>
    </source>
</evidence>
<keyword evidence="10" id="KW-0520">NAD</keyword>
<comment type="catalytic activity">
    <reaction evidence="14">
        <text>acetyl-CoA + n malonyl-CoA + 2n NADPH + 2n H(+) = a long-chain fatty acid + (n+1) CoA + n CO2 + 2n NADP(+).</text>
        <dbReference type="EC" id="2.3.1.85"/>
    </reaction>
</comment>
<evidence type="ECO:0000256" key="8">
    <source>
        <dbReference type="ARBA" id="ARBA00022857"/>
    </source>
</evidence>
<dbReference type="Pfam" id="PF02801">
    <property type="entry name" value="Ketoacyl-synt_C"/>
    <property type="match status" value="1"/>
</dbReference>
<dbReference type="GO" id="GO:0004315">
    <property type="term" value="F:3-oxoacyl-[acyl-carrier-protein] synthase activity"/>
    <property type="evidence" value="ECO:0007669"/>
    <property type="project" value="InterPro"/>
</dbReference>
<evidence type="ECO:0000259" key="16">
    <source>
        <dbReference type="PROSITE" id="PS52004"/>
    </source>
</evidence>
<comment type="similarity">
    <text evidence="15">Belongs to the thiolase-like superfamily. Beta-ketoacyl-ACP synthases family.</text>
</comment>
<evidence type="ECO:0000256" key="7">
    <source>
        <dbReference type="ARBA" id="ARBA00022832"/>
    </source>
</evidence>
<evidence type="ECO:0000256" key="12">
    <source>
        <dbReference type="ARBA" id="ARBA00023160"/>
    </source>
</evidence>
<sequence length="399" mass="43860">MVIYLGIYDMSQRMGRINNYQHFDKGFFGLMDQLVESTKPESFILLEVSYEAILDSGVNPQSLRGSNTGVYIGLTTYPHSDGYSPDVQPDVSGSIHNVIFKTVYNMKNLYASRISFANDFKGPSLVVDTACSSSLSALTLACNDILLGKADAAIVCGTHMLFEPLISQYLYEFGVCSPRGVSAVFDESADGFVRSEAVVAVFLQRRQDSHRMYAQIVSSRMNVDGRKTVGMLYPSADSQEQLMRETYTLSNIDPKRLTYFEAHATGTKVGDPQEVKAIYNAYCATRTTPLPLGAVKSNIGHSEGSSGLAAVNNFGIGGTNAHVLLEPNYKVETSNSFLIAENIPRIVNICGRTEEAVKYVMDFIQNNPKRVTNDFLALLAPVMRFVPCINSGGMPYRVN</sequence>
<feature type="domain" description="Ketosynthase family 3 (KS3)" evidence="16">
    <location>
        <begin position="1"/>
        <end position="350"/>
    </location>
</feature>
<dbReference type="SUPFAM" id="SSF53901">
    <property type="entry name" value="Thiolase-like"/>
    <property type="match status" value="1"/>
</dbReference>
<evidence type="ECO:0000256" key="15">
    <source>
        <dbReference type="RuleBase" id="RU003694"/>
    </source>
</evidence>
<dbReference type="GO" id="GO:0016491">
    <property type="term" value="F:oxidoreductase activity"/>
    <property type="evidence" value="ECO:0007669"/>
    <property type="project" value="UniProtKB-KW"/>
</dbReference>
<dbReference type="InterPro" id="IPR016039">
    <property type="entry name" value="Thiolase-like"/>
</dbReference>
<evidence type="ECO:0000256" key="9">
    <source>
        <dbReference type="ARBA" id="ARBA00023002"/>
    </source>
</evidence>
<keyword evidence="18" id="KW-1185">Reference proteome</keyword>
<keyword evidence="3" id="KW-0596">Phosphopantetheine</keyword>
<evidence type="ECO:0000256" key="4">
    <source>
        <dbReference type="ARBA" id="ARBA00022516"/>
    </source>
</evidence>
<evidence type="ECO:0000256" key="2">
    <source>
        <dbReference type="ARBA" id="ARBA00018769"/>
    </source>
</evidence>
<keyword evidence="4" id="KW-0444">Lipid biosynthesis</keyword>
<evidence type="ECO:0000256" key="10">
    <source>
        <dbReference type="ARBA" id="ARBA00023027"/>
    </source>
</evidence>
<dbReference type="InterPro" id="IPR014031">
    <property type="entry name" value="Ketoacyl_synth_C"/>
</dbReference>
<dbReference type="InterPro" id="IPR018201">
    <property type="entry name" value="Ketoacyl_synth_AS"/>
</dbReference>
<keyword evidence="5 15" id="KW-0808">Transferase</keyword>
<dbReference type="SMART" id="SM00825">
    <property type="entry name" value="PKS_KS"/>
    <property type="match status" value="1"/>
</dbReference>
<protein>
    <recommendedName>
        <fullName evidence="2">Fatty acid synthase</fullName>
        <ecNumber evidence="1">2.3.1.85</ecNumber>
    </recommendedName>
</protein>
<dbReference type="Gene3D" id="3.30.70.3290">
    <property type="match status" value="1"/>
</dbReference>
<dbReference type="InterPro" id="IPR020841">
    <property type="entry name" value="PKS_Beta-ketoAc_synthase_dom"/>
</dbReference>
<evidence type="ECO:0000256" key="5">
    <source>
        <dbReference type="ARBA" id="ARBA00022679"/>
    </source>
</evidence>
<accession>A0A7R9KL30</accession>
<dbReference type="Proteomes" id="UP000759131">
    <property type="component" value="Unassembled WGS sequence"/>
</dbReference>
<keyword evidence="7" id="KW-0276">Fatty acid metabolism</keyword>
<keyword evidence="11" id="KW-0443">Lipid metabolism</keyword>
<dbReference type="PANTHER" id="PTHR43775">
    <property type="entry name" value="FATTY ACID SYNTHASE"/>
    <property type="match status" value="1"/>
</dbReference>
<dbReference type="PROSITE" id="PS52004">
    <property type="entry name" value="KS3_2"/>
    <property type="match status" value="1"/>
</dbReference>
<organism evidence="17">
    <name type="scientific">Medioppia subpectinata</name>
    <dbReference type="NCBI Taxonomy" id="1979941"/>
    <lineage>
        <taxon>Eukaryota</taxon>
        <taxon>Metazoa</taxon>
        <taxon>Ecdysozoa</taxon>
        <taxon>Arthropoda</taxon>
        <taxon>Chelicerata</taxon>
        <taxon>Arachnida</taxon>
        <taxon>Acari</taxon>
        <taxon>Acariformes</taxon>
        <taxon>Sarcoptiformes</taxon>
        <taxon>Oribatida</taxon>
        <taxon>Brachypylina</taxon>
        <taxon>Oppioidea</taxon>
        <taxon>Oppiidae</taxon>
        <taxon>Medioppia</taxon>
    </lineage>
</organism>
<evidence type="ECO:0000256" key="6">
    <source>
        <dbReference type="ARBA" id="ARBA00022801"/>
    </source>
</evidence>
<evidence type="ECO:0000256" key="13">
    <source>
        <dbReference type="ARBA" id="ARBA00023268"/>
    </source>
</evidence>
<dbReference type="Pfam" id="PF00109">
    <property type="entry name" value="ketoacyl-synt"/>
    <property type="match status" value="1"/>
</dbReference>
<dbReference type="EMBL" id="OC857132">
    <property type="protein sequence ID" value="CAD7624777.1"/>
    <property type="molecule type" value="Genomic_DNA"/>
</dbReference>
<dbReference type="AlphaFoldDB" id="A0A7R9KL30"/>
<dbReference type="EMBL" id="CAJPIZ010002557">
    <property type="protein sequence ID" value="CAG2105207.1"/>
    <property type="molecule type" value="Genomic_DNA"/>
</dbReference>
<dbReference type="InterPro" id="IPR050091">
    <property type="entry name" value="PKS_NRPS_Biosynth_Enz"/>
</dbReference>
<evidence type="ECO:0000256" key="11">
    <source>
        <dbReference type="ARBA" id="ARBA00023098"/>
    </source>
</evidence>
<evidence type="ECO:0000313" key="17">
    <source>
        <dbReference type="EMBL" id="CAD7624777.1"/>
    </source>
</evidence>
<dbReference type="GO" id="GO:0004312">
    <property type="term" value="F:fatty acid synthase activity"/>
    <property type="evidence" value="ECO:0007669"/>
    <property type="project" value="UniProtKB-EC"/>
</dbReference>
<keyword evidence="13" id="KW-0511">Multifunctional enzyme</keyword>
<keyword evidence="6" id="KW-0378">Hydrolase</keyword>
<keyword evidence="9" id="KW-0560">Oxidoreductase</keyword>
<dbReference type="PANTHER" id="PTHR43775:SF7">
    <property type="entry name" value="FATTY ACID SYNTHASE"/>
    <property type="match status" value="1"/>
</dbReference>
<evidence type="ECO:0000313" key="18">
    <source>
        <dbReference type="Proteomes" id="UP000759131"/>
    </source>
</evidence>
<evidence type="ECO:0000256" key="1">
    <source>
        <dbReference type="ARBA" id="ARBA00012873"/>
    </source>
</evidence>
<dbReference type="InterPro" id="IPR014030">
    <property type="entry name" value="Ketoacyl_synth_N"/>
</dbReference>
<gene>
    <name evidence="17" type="ORF">OSB1V03_LOCUS5217</name>
</gene>
<dbReference type="GO" id="GO:0016787">
    <property type="term" value="F:hydrolase activity"/>
    <property type="evidence" value="ECO:0007669"/>
    <property type="project" value="UniProtKB-KW"/>
</dbReference>
<keyword evidence="8" id="KW-0521">NADP</keyword>
<reference evidence="17" key="1">
    <citation type="submission" date="2020-11" db="EMBL/GenBank/DDBJ databases">
        <authorList>
            <person name="Tran Van P."/>
        </authorList>
    </citation>
    <scope>NUCLEOTIDE SEQUENCE</scope>
</reference>
<dbReference type="EC" id="2.3.1.85" evidence="1"/>
<dbReference type="GO" id="GO:0006633">
    <property type="term" value="P:fatty acid biosynthetic process"/>
    <property type="evidence" value="ECO:0007669"/>
    <property type="project" value="UniProtKB-KW"/>
</dbReference>
<dbReference type="PROSITE" id="PS00606">
    <property type="entry name" value="KS3_1"/>
    <property type="match status" value="1"/>
</dbReference>
<proteinExistence type="inferred from homology"/>
<evidence type="ECO:0000256" key="14">
    <source>
        <dbReference type="ARBA" id="ARBA00044883"/>
    </source>
</evidence>
<name>A0A7R9KL30_9ACAR</name>
<dbReference type="Gene3D" id="3.40.47.10">
    <property type="match status" value="1"/>
</dbReference>
<dbReference type="OrthoDB" id="329835at2759"/>
<dbReference type="CDD" id="cd00833">
    <property type="entry name" value="PKS"/>
    <property type="match status" value="1"/>
</dbReference>